<sequence>MPKIVSFKNKKEKEILKSNLKTGQYPTAYAKEEKGFLRQKAEHFTLLGDDI</sequence>
<evidence type="ECO:0000313" key="2">
    <source>
        <dbReference type="Proteomes" id="UP000293045"/>
    </source>
</evidence>
<feature type="non-terminal residue" evidence="1">
    <location>
        <position position="51"/>
    </location>
</feature>
<protein>
    <submittedName>
        <fullName evidence="1">Uncharacterized protein</fullName>
    </submittedName>
</protein>
<dbReference type="AlphaFoldDB" id="A0A4Q9KWX9"/>
<accession>A0A4Q9KWX9</accession>
<organism evidence="1 2">
    <name type="scientific">Hamiltosporidium magnivora</name>
    <dbReference type="NCBI Taxonomy" id="148818"/>
    <lineage>
        <taxon>Eukaryota</taxon>
        <taxon>Fungi</taxon>
        <taxon>Fungi incertae sedis</taxon>
        <taxon>Microsporidia</taxon>
        <taxon>Dubosqiidae</taxon>
        <taxon>Hamiltosporidium</taxon>
    </lineage>
</organism>
<dbReference type="VEuPathDB" id="MicrosporidiaDB:CWI39_2347p0010"/>
<reference evidence="1 2" key="1">
    <citation type="submission" date="2017-12" db="EMBL/GenBank/DDBJ databases">
        <authorList>
            <person name="Pombert J.-F."/>
            <person name="Haag K.L."/>
            <person name="Ebert D."/>
        </authorList>
    </citation>
    <scope>NUCLEOTIDE SEQUENCE [LARGE SCALE GENOMIC DNA]</scope>
    <source>
        <strain evidence="1">IL-BN-2</strain>
    </source>
</reference>
<dbReference type="EMBL" id="PIXR01002347">
    <property type="protein sequence ID" value="TBT98629.1"/>
    <property type="molecule type" value="Genomic_DNA"/>
</dbReference>
<evidence type="ECO:0000313" key="1">
    <source>
        <dbReference type="EMBL" id="TBT98629.1"/>
    </source>
</evidence>
<gene>
    <name evidence="1" type="ORF">CWI39_2347p0010</name>
</gene>
<name>A0A4Q9KWX9_9MICR</name>
<proteinExistence type="predicted"/>
<dbReference type="Proteomes" id="UP000293045">
    <property type="component" value="Unassembled WGS sequence"/>
</dbReference>
<comment type="caution">
    <text evidence="1">The sequence shown here is derived from an EMBL/GenBank/DDBJ whole genome shotgun (WGS) entry which is preliminary data.</text>
</comment>